<proteinExistence type="predicted"/>
<dbReference type="STRING" id="869209.Tresu_0802"/>
<name>F2NXB8_TRES6</name>
<keyword evidence="2" id="KW-1185">Reference proteome</keyword>
<protein>
    <submittedName>
        <fullName evidence="1">Uncharacterized protein</fullName>
    </submittedName>
</protein>
<dbReference type="Proteomes" id="UP000006852">
    <property type="component" value="Chromosome"/>
</dbReference>
<evidence type="ECO:0000313" key="1">
    <source>
        <dbReference type="EMBL" id="AEB13731.1"/>
    </source>
</evidence>
<gene>
    <name evidence="1" type="ordered locus">Tresu_0802</name>
</gene>
<dbReference type="EMBL" id="CP002631">
    <property type="protein sequence ID" value="AEB13731.1"/>
    <property type="molecule type" value="Genomic_DNA"/>
</dbReference>
<sequence>MRVLNGFEVEQNPTKSCYKISGKDVPSDFEIRIRFENGKYKAEANYSKKPSSTATSTWQPRSLSFDSEEKALENILNYFASNNEPFVKD</sequence>
<reference evidence="1 2" key="1">
    <citation type="journal article" date="2011" name="Stand. Genomic Sci.">
        <title>Complete genome sequence of Treponema succinifaciens type strain (6091).</title>
        <authorList>
            <person name="Han C."/>
            <person name="Gronow S."/>
            <person name="Teshima H."/>
            <person name="Lapidus A."/>
            <person name="Nolan M."/>
            <person name="Lucas S."/>
            <person name="Hammon N."/>
            <person name="Deshpande S."/>
            <person name="Cheng J.F."/>
            <person name="Zeytun A."/>
            <person name="Tapia R."/>
            <person name="Goodwin L."/>
            <person name="Pitluck S."/>
            <person name="Liolios K."/>
            <person name="Pagani I."/>
            <person name="Ivanova N."/>
            <person name="Mavromatis K."/>
            <person name="Mikhailova N."/>
            <person name="Huntemann M."/>
            <person name="Pati A."/>
            <person name="Chen A."/>
            <person name="Palaniappan K."/>
            <person name="Land M."/>
            <person name="Hauser L."/>
            <person name="Brambilla E.M."/>
            <person name="Rohde M."/>
            <person name="Goker M."/>
            <person name="Woyke T."/>
            <person name="Bristow J."/>
            <person name="Eisen J.A."/>
            <person name="Markowitz V."/>
            <person name="Hugenholtz P."/>
            <person name="Kyrpides N.C."/>
            <person name="Klenk H.P."/>
            <person name="Detter J.C."/>
        </authorList>
    </citation>
    <scope>NUCLEOTIDE SEQUENCE [LARGE SCALE GENOMIC DNA]</scope>
    <source>
        <strain evidence="2">ATCC 33096 / DSM 2489 / 6091</strain>
    </source>
</reference>
<dbReference type="KEGG" id="tsu:Tresu_0802"/>
<accession>F2NXB8</accession>
<dbReference type="AlphaFoldDB" id="F2NXB8"/>
<organism evidence="1 2">
    <name type="scientific">Treponema succinifaciens (strain ATCC 33096 / DSM 2489 / 6091)</name>
    <dbReference type="NCBI Taxonomy" id="869209"/>
    <lineage>
        <taxon>Bacteria</taxon>
        <taxon>Pseudomonadati</taxon>
        <taxon>Spirochaetota</taxon>
        <taxon>Spirochaetia</taxon>
        <taxon>Spirochaetales</taxon>
        <taxon>Treponemataceae</taxon>
        <taxon>Treponema</taxon>
    </lineage>
</organism>
<evidence type="ECO:0000313" key="2">
    <source>
        <dbReference type="Proteomes" id="UP000006852"/>
    </source>
</evidence>
<dbReference type="GeneID" id="302997979"/>
<dbReference type="HOGENOM" id="CLU_2453737_0_0_12"/>
<dbReference type="RefSeq" id="WP_013701024.1">
    <property type="nucleotide sequence ID" value="NC_015385.1"/>
</dbReference>
<reference evidence="2" key="2">
    <citation type="submission" date="2011-04" db="EMBL/GenBank/DDBJ databases">
        <title>The complete genome of chromosome of Treponema succinifaciens DSM 2489.</title>
        <authorList>
            <person name="Lucas S."/>
            <person name="Copeland A."/>
            <person name="Lapidus A."/>
            <person name="Bruce D."/>
            <person name="Goodwin L."/>
            <person name="Pitluck S."/>
            <person name="Peters L."/>
            <person name="Kyrpides N."/>
            <person name="Mavromatis K."/>
            <person name="Ivanova N."/>
            <person name="Ovchinnikova G."/>
            <person name="Teshima H."/>
            <person name="Detter J.C."/>
            <person name="Tapia R."/>
            <person name="Han C."/>
            <person name="Land M."/>
            <person name="Hauser L."/>
            <person name="Markowitz V."/>
            <person name="Cheng J.-F."/>
            <person name="Hugenholtz P."/>
            <person name="Woyke T."/>
            <person name="Wu D."/>
            <person name="Gronow S."/>
            <person name="Wellnitz S."/>
            <person name="Brambilla E."/>
            <person name="Klenk H.-P."/>
            <person name="Eisen J.A."/>
        </authorList>
    </citation>
    <scope>NUCLEOTIDE SEQUENCE [LARGE SCALE GENOMIC DNA]</scope>
    <source>
        <strain evidence="2">ATCC 33096 / DSM 2489 / 6091</strain>
    </source>
</reference>